<dbReference type="InterPro" id="IPR023828">
    <property type="entry name" value="Peptidase_S8_Ser-AS"/>
</dbReference>
<feature type="repeat" description="ANK" evidence="6">
    <location>
        <begin position="163"/>
        <end position="195"/>
    </location>
</feature>
<dbReference type="Gene3D" id="3.40.50.200">
    <property type="entry name" value="Peptidase S8/S53 domain"/>
    <property type="match status" value="1"/>
</dbReference>
<feature type="repeat" description="ANK" evidence="6">
    <location>
        <begin position="277"/>
        <end position="309"/>
    </location>
</feature>
<evidence type="ECO:0000256" key="7">
    <source>
        <dbReference type="PROSITE-ProRule" id="PRU01240"/>
    </source>
</evidence>
<dbReference type="Pfam" id="PF00023">
    <property type="entry name" value="Ank"/>
    <property type="match status" value="1"/>
</dbReference>
<proteinExistence type="inferred from homology"/>
<evidence type="ECO:0000256" key="4">
    <source>
        <dbReference type="ARBA" id="ARBA00022825"/>
    </source>
</evidence>
<dbReference type="GO" id="GO:0006508">
    <property type="term" value="P:proteolysis"/>
    <property type="evidence" value="ECO:0007669"/>
    <property type="project" value="UniProtKB-KW"/>
</dbReference>
<evidence type="ECO:0000256" key="3">
    <source>
        <dbReference type="ARBA" id="ARBA00022801"/>
    </source>
</evidence>
<dbReference type="PROSITE" id="PS51892">
    <property type="entry name" value="SUBTILASE"/>
    <property type="match status" value="1"/>
</dbReference>
<keyword evidence="4 7" id="KW-0720">Serine protease</keyword>
<dbReference type="OrthoDB" id="206201at2759"/>
<evidence type="ECO:0000313" key="11">
    <source>
        <dbReference type="EMBL" id="KAF4964385.1"/>
    </source>
</evidence>
<keyword evidence="3 7" id="KW-0378">Hydrolase</keyword>
<evidence type="ECO:0000256" key="8">
    <source>
        <dbReference type="RuleBase" id="RU003355"/>
    </source>
</evidence>
<dbReference type="Pfam" id="PF00082">
    <property type="entry name" value="Peptidase_S8"/>
    <property type="match status" value="1"/>
</dbReference>
<dbReference type="PROSITE" id="PS50088">
    <property type="entry name" value="ANK_REPEAT"/>
    <property type="match status" value="6"/>
</dbReference>
<keyword evidence="1 7" id="KW-0645">Protease</keyword>
<dbReference type="PROSITE" id="PS50297">
    <property type="entry name" value="ANK_REP_REGION"/>
    <property type="match status" value="6"/>
</dbReference>
<name>A0A8H4X7Q9_9HYPO</name>
<comment type="caution">
    <text evidence="11">The sequence shown here is derived from an EMBL/GenBank/DDBJ whole genome shotgun (WGS) entry which is preliminary data.</text>
</comment>
<evidence type="ECO:0000256" key="2">
    <source>
        <dbReference type="ARBA" id="ARBA00022737"/>
    </source>
</evidence>
<dbReference type="Gene3D" id="1.25.40.20">
    <property type="entry name" value="Ankyrin repeat-containing domain"/>
    <property type="match status" value="3"/>
</dbReference>
<evidence type="ECO:0000256" key="9">
    <source>
        <dbReference type="SAM" id="MobiDB-lite"/>
    </source>
</evidence>
<feature type="active site" description="Charge relay system" evidence="7">
    <location>
        <position position="474"/>
    </location>
</feature>
<feature type="region of interest" description="Disordered" evidence="9">
    <location>
        <begin position="551"/>
        <end position="575"/>
    </location>
</feature>
<dbReference type="InterPro" id="IPR023827">
    <property type="entry name" value="Peptidase_S8_Asp-AS"/>
</dbReference>
<dbReference type="PRINTS" id="PR01415">
    <property type="entry name" value="ANKYRIN"/>
</dbReference>
<dbReference type="InterPro" id="IPR002110">
    <property type="entry name" value="Ankyrin_rpt"/>
</dbReference>
<dbReference type="PANTHER" id="PTHR24198">
    <property type="entry name" value="ANKYRIN REPEAT AND PROTEIN KINASE DOMAIN-CONTAINING PROTEIN"/>
    <property type="match status" value="1"/>
</dbReference>
<evidence type="ECO:0000259" key="10">
    <source>
        <dbReference type="Pfam" id="PF00082"/>
    </source>
</evidence>
<evidence type="ECO:0000256" key="6">
    <source>
        <dbReference type="PROSITE-ProRule" id="PRU00023"/>
    </source>
</evidence>
<reference evidence="11" key="1">
    <citation type="journal article" date="2020" name="BMC Genomics">
        <title>Correction to: Identification and distribution of gene clusters required for synthesis of sphingolipid metabolism inhibitors in diverse species of the filamentous fungus Fusarium.</title>
        <authorList>
            <person name="Kim H.S."/>
            <person name="Lohmar J.M."/>
            <person name="Busman M."/>
            <person name="Brown D.W."/>
            <person name="Naumann T.A."/>
            <person name="Divon H.H."/>
            <person name="Lysoe E."/>
            <person name="Uhlig S."/>
            <person name="Proctor R.H."/>
        </authorList>
    </citation>
    <scope>NUCLEOTIDE SEQUENCE</scope>
    <source>
        <strain evidence="11">NRRL 20472</strain>
    </source>
</reference>
<dbReference type="PANTHER" id="PTHR24198:SF165">
    <property type="entry name" value="ANKYRIN REPEAT-CONTAINING PROTEIN-RELATED"/>
    <property type="match status" value="1"/>
</dbReference>
<dbReference type="EMBL" id="JABEXW010000414">
    <property type="protein sequence ID" value="KAF4964385.1"/>
    <property type="molecule type" value="Genomic_DNA"/>
</dbReference>
<feature type="repeat" description="ANK" evidence="6">
    <location>
        <begin position="94"/>
        <end position="126"/>
    </location>
</feature>
<evidence type="ECO:0000256" key="1">
    <source>
        <dbReference type="ARBA" id="ARBA00022670"/>
    </source>
</evidence>
<sequence>MMPEDYEKYLRRHNLDPEKRPEDRGEAIHTAILDKRVQIADELLALYPKDCLEARTRKTPKWRTPLHNASELGRTHVVGSLLDKGADVNARSFHKLTPLMFAAEAEDLEIVRMLVSKGADINAQSNEKTNARSALHIAAQIESPDILLTLLRSGADTNLVTAAGNTPLHLAVKAGCASAVALLLFHGASPKTTNAEGASPRSLVDNLRQGDHKRLSHVFECASKDGDLGNFLERHVKPDAPIDTIAAMHWAIAHNLERAVAYLLHTDSHAVEARSPRGWHPLHRAARAGYDKCVLVLLEHGAEVDSTTKTGWTPLMMAAENGDKKVLQILLDHDASRSIKNENGDTAWKIAKHCGHRLPMLLSVKHVAPSEIDKDDKETDGKDTLAPPKSRQYCRTPSPGPRDSREDVGELYALTDATVDETSTLAPQNLEYFESFLRTLERTWYNQVQWSPDDDDDSDPSKDWSGPVKIAILDTGIDLDHQDFGQRARRRTKVASKHLPEKIQRERIKAYKSFTEGSEDDMTDFDGHGTHIAGLILTIAPRAELYIAKVSSSPKKEKKEESERTASKRREKESHPIQEALNWAIEKEVDIINMSLGFARESSYELTMTLERANAQGIIVFAAAANHGNRDAIAWPARDRELAICVTSGDEYNSLSKFAPSTNRELPIFITHGEDIYSHWPGGGFRKMSGTSVSTPIAVGMAAIILAFLNKTNEWPQDVKRQWLDRTKERRIRSTKGMGRLLEHMCRDRNGLKVLSPKLMWEHYPDSPSLQILTLLGQYEAHGLAG</sequence>
<dbReference type="InterPro" id="IPR015500">
    <property type="entry name" value="Peptidase_S8_subtilisin-rel"/>
</dbReference>
<dbReference type="Pfam" id="PF12796">
    <property type="entry name" value="Ank_2"/>
    <property type="match status" value="1"/>
</dbReference>
<dbReference type="SMART" id="SM00248">
    <property type="entry name" value="ANK"/>
    <property type="match status" value="7"/>
</dbReference>
<feature type="repeat" description="ANK" evidence="6">
    <location>
        <begin position="130"/>
        <end position="162"/>
    </location>
</feature>
<protein>
    <recommendedName>
        <fullName evidence="10">Peptidase S8/S53 domain-containing protein</fullName>
    </recommendedName>
</protein>
<dbReference type="AlphaFoldDB" id="A0A8H4X7Q9"/>
<reference evidence="11" key="2">
    <citation type="submission" date="2020-05" db="EMBL/GenBank/DDBJ databases">
        <authorList>
            <person name="Kim H.-S."/>
            <person name="Proctor R.H."/>
            <person name="Brown D.W."/>
        </authorList>
    </citation>
    <scope>NUCLEOTIDE SEQUENCE</scope>
    <source>
        <strain evidence="11">NRRL 20472</strain>
    </source>
</reference>
<dbReference type="GO" id="GO:0004252">
    <property type="term" value="F:serine-type endopeptidase activity"/>
    <property type="evidence" value="ECO:0007669"/>
    <property type="project" value="UniProtKB-UniRule"/>
</dbReference>
<keyword evidence="2" id="KW-0677">Repeat</keyword>
<feature type="active site" description="Charge relay system" evidence="7">
    <location>
        <position position="528"/>
    </location>
</feature>
<dbReference type="InterPro" id="IPR000209">
    <property type="entry name" value="Peptidase_S8/S53_dom"/>
</dbReference>
<dbReference type="PROSITE" id="PS00138">
    <property type="entry name" value="SUBTILASE_SER"/>
    <property type="match status" value="1"/>
</dbReference>
<evidence type="ECO:0000256" key="5">
    <source>
        <dbReference type="ARBA" id="ARBA00023043"/>
    </source>
</evidence>
<dbReference type="SUPFAM" id="SSF52743">
    <property type="entry name" value="Subtilisin-like"/>
    <property type="match status" value="1"/>
</dbReference>
<dbReference type="PROSITE" id="PS00136">
    <property type="entry name" value="SUBTILASE_ASP"/>
    <property type="match status" value="1"/>
</dbReference>
<keyword evidence="5 6" id="KW-0040">ANK repeat</keyword>
<evidence type="ECO:0000313" key="12">
    <source>
        <dbReference type="Proteomes" id="UP000622797"/>
    </source>
</evidence>
<keyword evidence="12" id="KW-1185">Reference proteome</keyword>
<feature type="domain" description="Peptidase S8/S53" evidence="10">
    <location>
        <begin position="468"/>
        <end position="728"/>
    </location>
</feature>
<dbReference type="PRINTS" id="PR00723">
    <property type="entry name" value="SUBTILISIN"/>
</dbReference>
<feature type="compositionally biased region" description="Basic and acidic residues" evidence="9">
    <location>
        <begin position="371"/>
        <end position="383"/>
    </location>
</feature>
<accession>A0A8H4X7Q9</accession>
<gene>
    <name evidence="11" type="ORF">FSARC_7684</name>
</gene>
<organism evidence="11 12">
    <name type="scientific">Fusarium sarcochroum</name>
    <dbReference type="NCBI Taxonomy" id="1208366"/>
    <lineage>
        <taxon>Eukaryota</taxon>
        <taxon>Fungi</taxon>
        <taxon>Dikarya</taxon>
        <taxon>Ascomycota</taxon>
        <taxon>Pezizomycotina</taxon>
        <taxon>Sordariomycetes</taxon>
        <taxon>Hypocreomycetidae</taxon>
        <taxon>Hypocreales</taxon>
        <taxon>Nectriaceae</taxon>
        <taxon>Fusarium</taxon>
        <taxon>Fusarium lateritium species complex</taxon>
    </lineage>
</organism>
<dbReference type="SUPFAM" id="SSF48403">
    <property type="entry name" value="Ankyrin repeat"/>
    <property type="match status" value="1"/>
</dbReference>
<feature type="active site" description="Charge relay system" evidence="7">
    <location>
        <position position="692"/>
    </location>
</feature>
<feature type="repeat" description="ANK" evidence="6">
    <location>
        <begin position="61"/>
        <end position="93"/>
    </location>
</feature>
<feature type="compositionally biased region" description="Basic and acidic residues" evidence="9">
    <location>
        <begin position="554"/>
        <end position="575"/>
    </location>
</feature>
<dbReference type="InterPro" id="IPR036852">
    <property type="entry name" value="Peptidase_S8/S53_dom_sf"/>
</dbReference>
<feature type="repeat" description="ANK" evidence="6">
    <location>
        <begin position="310"/>
        <end position="342"/>
    </location>
</feature>
<dbReference type="InterPro" id="IPR036770">
    <property type="entry name" value="Ankyrin_rpt-contain_sf"/>
</dbReference>
<feature type="region of interest" description="Disordered" evidence="9">
    <location>
        <begin position="1"/>
        <end position="24"/>
    </location>
</feature>
<feature type="region of interest" description="Disordered" evidence="9">
    <location>
        <begin position="369"/>
        <end position="407"/>
    </location>
</feature>
<comment type="similarity">
    <text evidence="7 8">Belongs to the peptidase S8 family.</text>
</comment>
<dbReference type="Pfam" id="PF13637">
    <property type="entry name" value="Ank_4"/>
    <property type="match status" value="1"/>
</dbReference>
<dbReference type="Proteomes" id="UP000622797">
    <property type="component" value="Unassembled WGS sequence"/>
</dbReference>